<proteinExistence type="predicted"/>
<evidence type="ECO:0000313" key="3">
    <source>
        <dbReference type="WBParaSite" id="PSAMB.scaffold1314size33101.g12302.t1"/>
    </source>
</evidence>
<evidence type="ECO:0000256" key="1">
    <source>
        <dbReference type="SAM" id="SignalP"/>
    </source>
</evidence>
<keyword evidence="2" id="KW-1185">Reference proteome</keyword>
<protein>
    <submittedName>
        <fullName evidence="3">Uncharacterized protein</fullName>
    </submittedName>
</protein>
<dbReference type="Proteomes" id="UP000887566">
    <property type="component" value="Unplaced"/>
</dbReference>
<name>A0A914UWF9_9BILA</name>
<accession>A0A914UWF9</accession>
<keyword evidence="1" id="KW-0732">Signal</keyword>
<sequence length="199" mass="20993">MGKNCFVLVVSLWLICPGLFNLLQTHGCFPIIPLEDLSEGRRTTTTTIGPTTTTTVTACTNPTPLFNAFANGASVTLVPNVPLTPVGSSVTVNCISTSASVLFQCTQVGFTFNLLIIIPPIPVPVPIAFQNDNNIGPASPLPPFMNCNEQFTMTCMSDGNWLVSYCFGGPFPIPCIATTGVVGQNIGGLGQIRCQALPN</sequence>
<dbReference type="AlphaFoldDB" id="A0A914UWF9"/>
<feature type="signal peptide" evidence="1">
    <location>
        <begin position="1"/>
        <end position="20"/>
    </location>
</feature>
<organism evidence="2 3">
    <name type="scientific">Plectus sambesii</name>
    <dbReference type="NCBI Taxonomy" id="2011161"/>
    <lineage>
        <taxon>Eukaryota</taxon>
        <taxon>Metazoa</taxon>
        <taxon>Ecdysozoa</taxon>
        <taxon>Nematoda</taxon>
        <taxon>Chromadorea</taxon>
        <taxon>Plectida</taxon>
        <taxon>Plectina</taxon>
        <taxon>Plectoidea</taxon>
        <taxon>Plectidae</taxon>
        <taxon>Plectus</taxon>
    </lineage>
</organism>
<evidence type="ECO:0000313" key="2">
    <source>
        <dbReference type="Proteomes" id="UP000887566"/>
    </source>
</evidence>
<reference evidence="3" key="1">
    <citation type="submission" date="2022-11" db="UniProtKB">
        <authorList>
            <consortium name="WormBaseParasite"/>
        </authorList>
    </citation>
    <scope>IDENTIFICATION</scope>
</reference>
<dbReference type="WBParaSite" id="PSAMB.scaffold1314size33101.g12302.t1">
    <property type="protein sequence ID" value="PSAMB.scaffold1314size33101.g12302.t1"/>
    <property type="gene ID" value="PSAMB.scaffold1314size33101.g12302"/>
</dbReference>
<feature type="chain" id="PRO_5037248736" evidence="1">
    <location>
        <begin position="21"/>
        <end position="199"/>
    </location>
</feature>